<dbReference type="Proteomes" id="UP000468638">
    <property type="component" value="Unassembled WGS sequence"/>
</dbReference>
<organism evidence="4 5">
    <name type="scientific">Pontibacillus yanchengensis</name>
    <dbReference type="NCBI Taxonomy" id="462910"/>
    <lineage>
        <taxon>Bacteria</taxon>
        <taxon>Bacillati</taxon>
        <taxon>Bacillota</taxon>
        <taxon>Bacilli</taxon>
        <taxon>Bacillales</taxon>
        <taxon>Bacillaceae</taxon>
        <taxon>Pontibacillus</taxon>
    </lineage>
</organism>
<evidence type="ECO:0000259" key="3">
    <source>
        <dbReference type="PROSITE" id="PS51186"/>
    </source>
</evidence>
<dbReference type="AlphaFoldDB" id="A0A6I5A284"/>
<evidence type="ECO:0000313" key="4">
    <source>
        <dbReference type="EMBL" id="MYL34763.1"/>
    </source>
</evidence>
<dbReference type="OrthoDB" id="9798006at2"/>
<accession>A0A6I5A284</accession>
<dbReference type="GO" id="GO:0016747">
    <property type="term" value="F:acyltransferase activity, transferring groups other than amino-acyl groups"/>
    <property type="evidence" value="ECO:0007669"/>
    <property type="project" value="InterPro"/>
</dbReference>
<proteinExistence type="predicted"/>
<evidence type="ECO:0000313" key="5">
    <source>
        <dbReference type="Proteomes" id="UP000468638"/>
    </source>
</evidence>
<dbReference type="PANTHER" id="PTHR43072:SF23">
    <property type="entry name" value="UPF0039 PROTEIN C11D3.02C"/>
    <property type="match status" value="1"/>
</dbReference>
<feature type="domain" description="N-acetyltransferase" evidence="3">
    <location>
        <begin position="2"/>
        <end position="162"/>
    </location>
</feature>
<dbReference type="InterPro" id="IPR016181">
    <property type="entry name" value="Acyl_CoA_acyltransferase"/>
</dbReference>
<name>A0A6I5A284_9BACI</name>
<dbReference type="PANTHER" id="PTHR43072">
    <property type="entry name" value="N-ACETYLTRANSFERASE"/>
    <property type="match status" value="1"/>
</dbReference>
<dbReference type="EMBL" id="WMEQ01000011">
    <property type="protein sequence ID" value="MYL34763.1"/>
    <property type="molecule type" value="Genomic_DNA"/>
</dbReference>
<sequence>MIWIRNGERKDLPAIHLIENEAIMNGNATFDLLEKSMDEKQEWFTKFEGMYPILVAEWEGEVAGYAYLSPFEEKLAYQSTVELSVYVYPQFHGLGIGHALMTAILDKGKECGFHTVISKITDGNERSVQLHNRYGFTYVGTLKEVGYKFDRWHDVLLYQWFPQEH</sequence>
<protein>
    <submittedName>
        <fullName evidence="4">GNAT family N-acetyltransferase</fullName>
    </submittedName>
</protein>
<dbReference type="Gene3D" id="3.40.630.30">
    <property type="match status" value="1"/>
</dbReference>
<comment type="caution">
    <text evidence="4">The sequence shown here is derived from an EMBL/GenBank/DDBJ whole genome shotgun (WGS) entry which is preliminary data.</text>
</comment>
<dbReference type="InterPro" id="IPR000182">
    <property type="entry name" value="GNAT_dom"/>
</dbReference>
<evidence type="ECO:0000256" key="2">
    <source>
        <dbReference type="ARBA" id="ARBA00023315"/>
    </source>
</evidence>
<keyword evidence="1 4" id="KW-0808">Transferase</keyword>
<dbReference type="SUPFAM" id="SSF55729">
    <property type="entry name" value="Acyl-CoA N-acyltransferases (Nat)"/>
    <property type="match status" value="1"/>
</dbReference>
<reference evidence="4 5" key="1">
    <citation type="submission" date="2019-11" db="EMBL/GenBank/DDBJ databases">
        <title>Genome sequences of 17 halophilic strains isolated from different environments.</title>
        <authorList>
            <person name="Furrow R.E."/>
        </authorList>
    </citation>
    <scope>NUCLEOTIDE SEQUENCE [LARGE SCALE GENOMIC DNA]</scope>
    <source>
        <strain evidence="4 5">22514_16_FS</strain>
    </source>
</reference>
<dbReference type="RefSeq" id="WP_160847044.1">
    <property type="nucleotide sequence ID" value="NZ_WMEQ01000011.1"/>
</dbReference>
<keyword evidence="2" id="KW-0012">Acyltransferase</keyword>
<dbReference type="CDD" id="cd04301">
    <property type="entry name" value="NAT_SF"/>
    <property type="match status" value="1"/>
</dbReference>
<gene>
    <name evidence="4" type="ORF">GLW05_14300</name>
</gene>
<evidence type="ECO:0000256" key="1">
    <source>
        <dbReference type="ARBA" id="ARBA00022679"/>
    </source>
</evidence>
<dbReference type="Pfam" id="PF00583">
    <property type="entry name" value="Acetyltransf_1"/>
    <property type="match status" value="1"/>
</dbReference>
<dbReference type="PROSITE" id="PS51186">
    <property type="entry name" value="GNAT"/>
    <property type="match status" value="1"/>
</dbReference>